<dbReference type="InterPro" id="IPR006162">
    <property type="entry name" value="Ppantetheine_attach_site"/>
</dbReference>
<dbReference type="PANTHER" id="PTHR43775">
    <property type="entry name" value="FATTY ACID SYNTHASE"/>
    <property type="match status" value="1"/>
</dbReference>
<gene>
    <name evidence="8" type="ORF">CSUB01_11528</name>
</gene>
<dbReference type="PROSITE" id="PS50075">
    <property type="entry name" value="CARRIER"/>
    <property type="match status" value="1"/>
</dbReference>
<dbReference type="PANTHER" id="PTHR43775:SF18">
    <property type="entry name" value="ENZYME, PUTATIVE (JCVI)-RELATED"/>
    <property type="match status" value="1"/>
</dbReference>
<name>A0A066Y1Q9_COLSU</name>
<dbReference type="InterPro" id="IPR020843">
    <property type="entry name" value="ER"/>
</dbReference>
<dbReference type="PROSITE" id="PS00012">
    <property type="entry name" value="PHOSPHOPANTETHEINE"/>
    <property type="match status" value="1"/>
</dbReference>
<evidence type="ECO:0000256" key="4">
    <source>
        <dbReference type="ARBA" id="ARBA00023002"/>
    </source>
</evidence>
<dbReference type="Gene3D" id="3.90.180.10">
    <property type="entry name" value="Medium-chain alcohol dehydrogenases, catalytic domain"/>
    <property type="match status" value="1"/>
</dbReference>
<feature type="region of interest" description="Disordered" evidence="6">
    <location>
        <begin position="236"/>
        <end position="262"/>
    </location>
</feature>
<keyword evidence="9" id="KW-1185">Reference proteome</keyword>
<dbReference type="GO" id="GO:0006633">
    <property type="term" value="P:fatty acid biosynthetic process"/>
    <property type="evidence" value="ECO:0007669"/>
    <property type="project" value="TreeGrafter"/>
</dbReference>
<dbReference type="eggNOG" id="KOG1202">
    <property type="taxonomic scope" value="Eukaryota"/>
</dbReference>
<dbReference type="InterPro" id="IPR011032">
    <property type="entry name" value="GroES-like_sf"/>
</dbReference>
<dbReference type="Pfam" id="PF08659">
    <property type="entry name" value="KR"/>
    <property type="match status" value="1"/>
</dbReference>
<dbReference type="STRING" id="1173701.A0A066Y1Q9"/>
<dbReference type="InterPro" id="IPR057326">
    <property type="entry name" value="KR_dom"/>
</dbReference>
<dbReference type="InterPro" id="IPR013968">
    <property type="entry name" value="PKS_KR"/>
</dbReference>
<dbReference type="FunFam" id="3.40.50.720:FF:000209">
    <property type="entry name" value="Polyketide synthase Pks12"/>
    <property type="match status" value="1"/>
</dbReference>
<keyword evidence="2" id="KW-0597">Phosphoprotein</keyword>
<dbReference type="GO" id="GO:1901336">
    <property type="term" value="P:lactone biosynthetic process"/>
    <property type="evidence" value="ECO:0007669"/>
    <property type="project" value="UniProtKB-ARBA"/>
</dbReference>
<keyword evidence="4" id="KW-0560">Oxidoreductase</keyword>
<dbReference type="InterPro" id="IPR013154">
    <property type="entry name" value="ADH-like_N"/>
</dbReference>
<dbReference type="InterPro" id="IPR050091">
    <property type="entry name" value="PKS_NRPS_Biosynth_Enz"/>
</dbReference>
<dbReference type="SUPFAM" id="SSF51735">
    <property type="entry name" value="NAD(P)-binding Rossmann-fold domains"/>
    <property type="match status" value="2"/>
</dbReference>
<evidence type="ECO:0000256" key="1">
    <source>
        <dbReference type="ARBA" id="ARBA00022450"/>
    </source>
</evidence>
<keyword evidence="1" id="KW-0596">Phosphopantetheine</keyword>
<evidence type="ECO:0000256" key="6">
    <source>
        <dbReference type="SAM" id="MobiDB-lite"/>
    </source>
</evidence>
<dbReference type="Pfam" id="PF00550">
    <property type="entry name" value="PP-binding"/>
    <property type="match status" value="1"/>
</dbReference>
<dbReference type="SMART" id="SM00829">
    <property type="entry name" value="PKS_ER"/>
    <property type="match status" value="1"/>
</dbReference>
<protein>
    <submittedName>
        <fullName evidence="8">Putative beta-ketoacyl synthase domain-containing protein</fullName>
    </submittedName>
</protein>
<dbReference type="SMART" id="SM00822">
    <property type="entry name" value="PKS_KR"/>
    <property type="match status" value="1"/>
</dbReference>
<dbReference type="InterPro" id="IPR020806">
    <property type="entry name" value="PKS_PP-bd"/>
</dbReference>
<dbReference type="Gene3D" id="3.40.50.720">
    <property type="entry name" value="NAD(P)-binding Rossmann-like Domain"/>
    <property type="match status" value="1"/>
</dbReference>
<dbReference type="Pfam" id="PF13602">
    <property type="entry name" value="ADH_zinc_N_2"/>
    <property type="match status" value="1"/>
</dbReference>
<dbReference type="EMBL" id="JMSE01000041">
    <property type="protein sequence ID" value="KDN72130.1"/>
    <property type="molecule type" value="Genomic_DNA"/>
</dbReference>
<dbReference type="SMART" id="SM00823">
    <property type="entry name" value="PKS_PP"/>
    <property type="match status" value="1"/>
</dbReference>
<dbReference type="GO" id="GO:0031177">
    <property type="term" value="F:phosphopantetheine binding"/>
    <property type="evidence" value="ECO:0007669"/>
    <property type="project" value="InterPro"/>
</dbReference>
<reference evidence="9" key="1">
    <citation type="journal article" date="2014" name="Genome Announc.">
        <title>Draft genome sequence of Colletotrichum sublineola, a destructive pathogen of cultivated sorghum.</title>
        <authorList>
            <person name="Baroncelli R."/>
            <person name="Sanz-Martin J.M."/>
            <person name="Rech G.E."/>
            <person name="Sukno S.A."/>
            <person name="Thon M.R."/>
        </authorList>
    </citation>
    <scope>NUCLEOTIDE SEQUENCE [LARGE SCALE GENOMIC DNA]</scope>
    <source>
        <strain evidence="9">TX430BB</strain>
    </source>
</reference>
<keyword evidence="3" id="KW-0808">Transferase</keyword>
<sequence>MIDELTIPAQASSPTRGMALASAEYSGKGRKTDAKRYKSHVDVFDIDNGRPVFRLEGLHYHALDHASGTQLQHTFTRLKWNPDVTFLSVSRPTAPGFDGRRREPEINWGRRRGLRCRPVDRPRRSQARLRQGLGESTWREFVQSVARRHQGPRLRDVGDRARTPYGAVGGVKFVVHDDPDAPKDDGGAFDVAIIQVPALHTVQDVQALLQDDDGNLGGAGLVVVISCQNTGTITNGQSSQAANGHNWHRDGRENGYANGKNGHDSTPCIAGFESVIPISTTVPSRTGTARLGLVFVGRKPSILAPLSEGRAAHVVHLEGRSQGKGALISSLSGAGLTITQHAELPAEVSEGSTVLVLDEVFLPVISGIRDDQLAMIQELMRRRCRLLWVTSGGHMNVTNPEHSLFVGVLRSLLAEDPTCLVMTVDIESSNSSSSTQAILQTMRHLDSVDSVEFVEREPFSATGPVTRLINTRIGSLDGLVFAELEDPVGPRDVEVEIHAAALNFKDLAHIMGFLPSDEQRLGLECAGIVSALGAEASARTNLKRGDRVVVIRRDGGCFANRVRSRCEDVSKIPDSWGFEEAAGVGVCFMTAVYGLIDLANIRDGQTVLIHSAAGGVGLACLQICAQYDVEVYVTVGTEEKRKFIRDEFGVPDDHMFTSRSTAFAQQLMDATKGRGVDIVMNSLAGDLLHESWRCIADNGTFVEIGKKDILERNALSMEPFDRNASYRAFDLSTLCKDRAIAHRLADYIFRRGQEGSIRPIHICKTFAWENIVDALRYMRDGKHIGKIIISSPGRSAVKVPVRPMATKTPLRPDVPYLIVGGFKGLCASLAIYMAREALGCRVDLVQGDVTVMVDVERAVTAAGKPLAGIIMGAMVLKDGMFDTMRVGNFRAPIDPKVKGAWNLHRATLAHNASLDFFTLLSSISGVGGQRAQTNHSAGNVFLDAFAVWRHAQGLPACSVDLGIIEDVGYFTDRDAMAARLRMQGWTPSNEALLHRILRLSLLQQSASPVDPDTTAQIITGIPNPLGPNSPQKPVHRFSALRPRTATDGASTGDSDLALLRSAAHGQVADIDKATLLAAAVSAVNGVLTMSLGLSEPLEPTRPLNTYGIDSLVAVELRNWIRTELSIELSALEIVGAVTLVALCEVVLKKLLR</sequence>
<organism evidence="8 9">
    <name type="scientific">Colletotrichum sublineola</name>
    <name type="common">Sorghum anthracnose fungus</name>
    <dbReference type="NCBI Taxonomy" id="1173701"/>
    <lineage>
        <taxon>Eukaryota</taxon>
        <taxon>Fungi</taxon>
        <taxon>Dikarya</taxon>
        <taxon>Ascomycota</taxon>
        <taxon>Pezizomycotina</taxon>
        <taxon>Sordariomycetes</taxon>
        <taxon>Hypocreomycetidae</taxon>
        <taxon>Glomerellales</taxon>
        <taxon>Glomerellaceae</taxon>
        <taxon>Colletotrichum</taxon>
        <taxon>Colletotrichum graminicola species complex</taxon>
    </lineage>
</organism>
<dbReference type="OMA" id="DWMSFED"/>
<comment type="caution">
    <text evidence="8">The sequence shown here is derived from an EMBL/GenBank/DDBJ whole genome shotgun (WGS) entry which is preliminary data.</text>
</comment>
<feature type="domain" description="Carrier" evidence="7">
    <location>
        <begin position="1070"/>
        <end position="1150"/>
    </location>
</feature>
<dbReference type="InterPro" id="IPR036736">
    <property type="entry name" value="ACP-like_sf"/>
</dbReference>
<dbReference type="Pfam" id="PF08240">
    <property type="entry name" value="ADH_N"/>
    <property type="match status" value="1"/>
</dbReference>
<dbReference type="GO" id="GO:0004312">
    <property type="term" value="F:fatty acid synthase activity"/>
    <property type="evidence" value="ECO:0007669"/>
    <property type="project" value="TreeGrafter"/>
</dbReference>
<evidence type="ECO:0000256" key="3">
    <source>
        <dbReference type="ARBA" id="ARBA00022679"/>
    </source>
</evidence>
<evidence type="ECO:0000313" key="8">
    <source>
        <dbReference type="EMBL" id="KDN72130.1"/>
    </source>
</evidence>
<evidence type="ECO:0000256" key="2">
    <source>
        <dbReference type="ARBA" id="ARBA00022553"/>
    </source>
</evidence>
<dbReference type="AlphaFoldDB" id="A0A066Y1Q9"/>
<evidence type="ECO:0000313" key="9">
    <source>
        <dbReference type="Proteomes" id="UP000027238"/>
    </source>
</evidence>
<dbReference type="GO" id="GO:0016491">
    <property type="term" value="F:oxidoreductase activity"/>
    <property type="evidence" value="ECO:0007669"/>
    <property type="project" value="UniProtKB-KW"/>
</dbReference>
<dbReference type="GO" id="GO:0044550">
    <property type="term" value="P:secondary metabolite biosynthetic process"/>
    <property type="evidence" value="ECO:0007669"/>
    <property type="project" value="TreeGrafter"/>
</dbReference>
<dbReference type="Gene3D" id="1.10.1200.10">
    <property type="entry name" value="ACP-like"/>
    <property type="match status" value="1"/>
</dbReference>
<dbReference type="OrthoDB" id="4850501at2759"/>
<dbReference type="SUPFAM" id="SSF50129">
    <property type="entry name" value="GroES-like"/>
    <property type="match status" value="1"/>
</dbReference>
<dbReference type="HOGENOM" id="CLU_000022_38_3_1"/>
<accession>A0A066Y1Q9</accession>
<evidence type="ECO:0000256" key="5">
    <source>
        <dbReference type="ARBA" id="ARBA00023268"/>
    </source>
</evidence>
<dbReference type="InterPro" id="IPR009081">
    <property type="entry name" value="PP-bd_ACP"/>
</dbReference>
<dbReference type="SUPFAM" id="SSF47336">
    <property type="entry name" value="ACP-like"/>
    <property type="match status" value="1"/>
</dbReference>
<evidence type="ECO:0000259" key="7">
    <source>
        <dbReference type="PROSITE" id="PS50075"/>
    </source>
</evidence>
<dbReference type="Proteomes" id="UP000027238">
    <property type="component" value="Unassembled WGS sequence"/>
</dbReference>
<dbReference type="CDD" id="cd05195">
    <property type="entry name" value="enoyl_red"/>
    <property type="match status" value="1"/>
</dbReference>
<proteinExistence type="predicted"/>
<keyword evidence="5" id="KW-0511">Multifunctional enzyme</keyword>
<dbReference type="InterPro" id="IPR036291">
    <property type="entry name" value="NAD(P)-bd_dom_sf"/>
</dbReference>